<dbReference type="Gene3D" id="3.30.30.30">
    <property type="match status" value="1"/>
</dbReference>
<dbReference type="PANTHER" id="PTHR19375">
    <property type="entry name" value="HEAT SHOCK PROTEIN 70KDA"/>
    <property type="match status" value="1"/>
</dbReference>
<dbReference type="GO" id="GO:0005524">
    <property type="term" value="F:ATP binding"/>
    <property type="evidence" value="ECO:0007669"/>
    <property type="project" value="UniProtKB-KW"/>
</dbReference>
<dbReference type="InterPro" id="IPR043129">
    <property type="entry name" value="ATPase_NBD"/>
</dbReference>
<dbReference type="Gene3D" id="3.90.640.10">
    <property type="entry name" value="Actin, Chain A, domain 4"/>
    <property type="match status" value="1"/>
</dbReference>
<dbReference type="Gene3D" id="3.30.420.40">
    <property type="match status" value="2"/>
</dbReference>
<accession>D7FNT3</accession>
<dbReference type="OrthoDB" id="2401965at2759"/>
<evidence type="ECO:0000256" key="3">
    <source>
        <dbReference type="ARBA" id="ARBA00022840"/>
    </source>
</evidence>
<dbReference type="SUPFAM" id="SSF53067">
    <property type="entry name" value="Actin-like ATPase domain"/>
    <property type="match status" value="2"/>
</dbReference>
<name>D7FNT3_ECTSI</name>
<dbReference type="Proteomes" id="UP000002630">
    <property type="component" value="Linkage Group LG26"/>
</dbReference>
<gene>
    <name evidence="5" type="primary">HSP</name>
    <name evidence="5" type="ORF">Esi_0180_0014</name>
</gene>
<dbReference type="Gene3D" id="2.60.34.10">
    <property type="entry name" value="Substrate Binding Domain Of DNAk, Chain A, domain 1"/>
    <property type="match status" value="1"/>
</dbReference>
<dbReference type="FunFam" id="3.30.420.40:FF:000004">
    <property type="entry name" value="Molecular chaperone DnaK"/>
    <property type="match status" value="1"/>
</dbReference>
<dbReference type="Pfam" id="PF00012">
    <property type="entry name" value="HSP70"/>
    <property type="match status" value="1"/>
</dbReference>
<dbReference type="FunFam" id="3.30.30.30:FF:000001">
    <property type="entry name" value="heat shock 70 kDa protein-like"/>
    <property type="match status" value="1"/>
</dbReference>
<keyword evidence="3 4" id="KW-0067">ATP-binding</keyword>
<dbReference type="InterPro" id="IPR013126">
    <property type="entry name" value="Hsp_70_fam"/>
</dbReference>
<dbReference type="InterPro" id="IPR018181">
    <property type="entry name" value="Heat_shock_70_CS"/>
</dbReference>
<dbReference type="PRINTS" id="PR00301">
    <property type="entry name" value="HEATSHOCK70"/>
</dbReference>
<dbReference type="FunFam" id="2.60.34.10:FF:000023">
    <property type="entry name" value="70 kDa heat shock cognate protein"/>
    <property type="match status" value="1"/>
</dbReference>
<keyword evidence="6" id="KW-1185">Reference proteome</keyword>
<dbReference type="PROSITE" id="PS00329">
    <property type="entry name" value="HSP70_2"/>
    <property type="match status" value="1"/>
</dbReference>
<evidence type="ECO:0000256" key="2">
    <source>
        <dbReference type="ARBA" id="ARBA00022741"/>
    </source>
</evidence>
<dbReference type="PROSITE" id="PS00297">
    <property type="entry name" value="HSP70_1"/>
    <property type="match status" value="1"/>
</dbReference>
<evidence type="ECO:0000313" key="6">
    <source>
        <dbReference type="Proteomes" id="UP000002630"/>
    </source>
</evidence>
<dbReference type="AlphaFoldDB" id="D7FNT3"/>
<evidence type="ECO:0000256" key="4">
    <source>
        <dbReference type="RuleBase" id="RU003322"/>
    </source>
</evidence>
<reference evidence="5 6" key="1">
    <citation type="journal article" date="2010" name="Nature">
        <title>The Ectocarpus genome and the independent evolution of multicellularity in brown algae.</title>
        <authorList>
            <person name="Cock J.M."/>
            <person name="Sterck L."/>
            <person name="Rouze P."/>
            <person name="Scornet D."/>
            <person name="Allen A.E."/>
            <person name="Amoutzias G."/>
            <person name="Anthouard V."/>
            <person name="Artiguenave F."/>
            <person name="Aury J.M."/>
            <person name="Badger J.H."/>
            <person name="Beszteri B."/>
            <person name="Billiau K."/>
            <person name="Bonnet E."/>
            <person name="Bothwell J.H."/>
            <person name="Bowler C."/>
            <person name="Boyen C."/>
            <person name="Brownlee C."/>
            <person name="Carrano C.J."/>
            <person name="Charrier B."/>
            <person name="Cho G.Y."/>
            <person name="Coelho S.M."/>
            <person name="Collen J."/>
            <person name="Corre E."/>
            <person name="Da Silva C."/>
            <person name="Delage L."/>
            <person name="Delaroque N."/>
            <person name="Dittami S.M."/>
            <person name="Doulbeau S."/>
            <person name="Elias M."/>
            <person name="Farnham G."/>
            <person name="Gachon C.M."/>
            <person name="Gschloessl B."/>
            <person name="Heesch S."/>
            <person name="Jabbari K."/>
            <person name="Jubin C."/>
            <person name="Kawai H."/>
            <person name="Kimura K."/>
            <person name="Kloareg B."/>
            <person name="Kupper F.C."/>
            <person name="Lang D."/>
            <person name="Le Bail A."/>
            <person name="Leblanc C."/>
            <person name="Lerouge P."/>
            <person name="Lohr M."/>
            <person name="Lopez P.J."/>
            <person name="Martens C."/>
            <person name="Maumus F."/>
            <person name="Michel G."/>
            <person name="Miranda-Saavedra D."/>
            <person name="Morales J."/>
            <person name="Moreau H."/>
            <person name="Motomura T."/>
            <person name="Nagasato C."/>
            <person name="Napoli C.A."/>
            <person name="Nelson D.R."/>
            <person name="Nyvall-Collen P."/>
            <person name="Peters A.F."/>
            <person name="Pommier C."/>
            <person name="Potin P."/>
            <person name="Poulain J."/>
            <person name="Quesneville H."/>
            <person name="Read B."/>
            <person name="Rensing S.A."/>
            <person name="Ritter A."/>
            <person name="Rousvoal S."/>
            <person name="Samanta M."/>
            <person name="Samson G."/>
            <person name="Schroeder D.C."/>
            <person name="Segurens B."/>
            <person name="Strittmatter M."/>
            <person name="Tonon T."/>
            <person name="Tregear J.W."/>
            <person name="Valentin K."/>
            <person name="von Dassow P."/>
            <person name="Yamagishi T."/>
            <person name="Van de Peer Y."/>
            <person name="Wincker P."/>
        </authorList>
    </citation>
    <scope>NUCLEOTIDE SEQUENCE [LARGE SCALE GENOMIC DNA]</scope>
    <source>
        <strain evidence="6">Ec32 / CCAP1310/4</strain>
    </source>
</reference>
<comment type="similarity">
    <text evidence="1 4">Belongs to the heat shock protein 70 family.</text>
</comment>
<dbReference type="EMBL" id="FN648292">
    <property type="protein sequence ID" value="CBJ30209.1"/>
    <property type="molecule type" value="Genomic_DNA"/>
</dbReference>
<evidence type="ECO:0000256" key="1">
    <source>
        <dbReference type="ARBA" id="ARBA00007381"/>
    </source>
</evidence>
<dbReference type="CDD" id="cd24028">
    <property type="entry name" value="ASKHA_NBD_HSP70_HSPA1-like"/>
    <property type="match status" value="1"/>
</dbReference>
<dbReference type="GO" id="GO:0140662">
    <property type="term" value="F:ATP-dependent protein folding chaperone"/>
    <property type="evidence" value="ECO:0007669"/>
    <property type="project" value="InterPro"/>
</dbReference>
<organism evidence="5 6">
    <name type="scientific">Ectocarpus siliculosus</name>
    <name type="common">Brown alga</name>
    <name type="synonym">Conferva siliculosa</name>
    <dbReference type="NCBI Taxonomy" id="2880"/>
    <lineage>
        <taxon>Eukaryota</taxon>
        <taxon>Sar</taxon>
        <taxon>Stramenopiles</taxon>
        <taxon>Ochrophyta</taxon>
        <taxon>PX clade</taxon>
        <taxon>Phaeophyceae</taxon>
        <taxon>Ectocarpales</taxon>
        <taxon>Ectocarpaceae</taxon>
        <taxon>Ectocarpus</taxon>
    </lineage>
</organism>
<dbReference type="EMBL" id="FN649751">
    <property type="protein sequence ID" value="CBJ30209.1"/>
    <property type="molecule type" value="Genomic_DNA"/>
</dbReference>
<evidence type="ECO:0000313" key="5">
    <source>
        <dbReference type="EMBL" id="CBJ30209.1"/>
    </source>
</evidence>
<sequence>MENMSVNEPAKGELETVIGIDLGTTFSCVAVWDEAAGRPIVLTNSTGAKTMPSYVSFTDQARVVGQPAKSQAASNPANTVYDVKRIIGRSWNDQVVRDDAKSFPFRVVDGGNGRPKVEVSWLGAKKQMAPEEVSAMVLVELKRVAEKALGKACTAAVITVPAHFNDQQRQATKDAGRIAGLDVRRIINEPTAAALAYGLHGKKDTMDSGIAGSNVVIFDLGGGTFDVSVLSMEGGVFEVKATGGDTHLGGEDFDNNMVDWAVAEFEKIHGAGRANKLKSNARAIRRLRTACENAKRSVSSAPTTTLEVESLLDDADLSIELSREKFESLNDELFTRCINTVTTVLKDASLTIGDVTDVVLVGGSTRVPALQDRLKALFGGRIELCRSINPDEAVAVGAAVQGHILAAGDARTGGADLAGTTDLLLLDVTPLSLGIELEGREMSVLIKRNTTIPCRKSRSYTTVEDWQTSIDVVVYEGERRSVDTCNKLGEFTITGVERARKGEPKVEVTFALDANGILAVTAQDTVTGAKAGAEIKAKDGRLSADEIDKMVQDAEKHRAQDDELADKMTMQTALEGAVYSALSAARTKGDTDQVAALENVRDWLDYDSTNATLTEMTAKADFLRNNLGVAVNTD</sequence>
<dbReference type="PROSITE" id="PS01036">
    <property type="entry name" value="HSP70_3"/>
    <property type="match status" value="1"/>
</dbReference>
<dbReference type="SUPFAM" id="SSF100920">
    <property type="entry name" value="Heat shock protein 70kD (HSP70), peptide-binding domain"/>
    <property type="match status" value="1"/>
</dbReference>
<dbReference type="STRING" id="2880.D7FNT3"/>
<dbReference type="FunFam" id="3.90.640.10:FF:000010">
    <property type="entry name" value="heat shock 70 kDa protein 14"/>
    <property type="match status" value="1"/>
</dbReference>
<dbReference type="InParanoid" id="D7FNT3"/>
<keyword evidence="2 4" id="KW-0547">Nucleotide-binding</keyword>
<protein>
    <submittedName>
        <fullName evidence="5">Molecular chaperones HSP70/HSC70, HSP70 superfamily</fullName>
    </submittedName>
</protein>
<dbReference type="InterPro" id="IPR029047">
    <property type="entry name" value="HSP70_peptide-bd_sf"/>
</dbReference>
<proteinExistence type="inferred from homology"/>